<dbReference type="Pfam" id="PF08921">
    <property type="entry name" value="DUF1904"/>
    <property type="match status" value="1"/>
</dbReference>
<dbReference type="Proteomes" id="UP000271031">
    <property type="component" value="Unassembled WGS sequence"/>
</dbReference>
<accession>A0A3M8DW34</accession>
<gene>
    <name evidence="1" type="ORF">EDM56_01090</name>
</gene>
<dbReference type="OrthoDB" id="5587545at2"/>
<dbReference type="InterPro" id="IPR015017">
    <property type="entry name" value="DUF1904"/>
</dbReference>
<dbReference type="Gene3D" id="3.30.429.10">
    <property type="entry name" value="Macrophage Migration Inhibitory Factor"/>
    <property type="match status" value="1"/>
</dbReference>
<dbReference type="EMBL" id="RHHQ01000003">
    <property type="protein sequence ID" value="RNB92326.1"/>
    <property type="molecule type" value="Genomic_DNA"/>
</dbReference>
<name>A0A3M8DW34_9BACL</name>
<comment type="caution">
    <text evidence="1">The sequence shown here is derived from an EMBL/GenBank/DDBJ whole genome shotgun (WGS) entry which is preliminary data.</text>
</comment>
<organism evidence="1 2">
    <name type="scientific">Brevibacillus fluminis</name>
    <dbReference type="NCBI Taxonomy" id="511487"/>
    <lineage>
        <taxon>Bacteria</taxon>
        <taxon>Bacillati</taxon>
        <taxon>Bacillota</taxon>
        <taxon>Bacilli</taxon>
        <taxon>Bacillales</taxon>
        <taxon>Paenibacillaceae</taxon>
        <taxon>Brevibacillus</taxon>
    </lineage>
</organism>
<evidence type="ECO:0000313" key="1">
    <source>
        <dbReference type="EMBL" id="RNB92326.1"/>
    </source>
</evidence>
<proteinExistence type="predicted"/>
<dbReference type="InterPro" id="IPR014347">
    <property type="entry name" value="Tautomerase/MIF_sf"/>
</dbReference>
<dbReference type="SUPFAM" id="SSF55331">
    <property type="entry name" value="Tautomerase/MIF"/>
    <property type="match status" value="1"/>
</dbReference>
<protein>
    <submittedName>
        <fullName evidence="1">DUF1904 family protein</fullName>
    </submittedName>
</protein>
<evidence type="ECO:0000313" key="2">
    <source>
        <dbReference type="Proteomes" id="UP000271031"/>
    </source>
</evidence>
<sequence>MPHLLVRGVSVEQMKQISSPLVEELAAICQCGTDNFTIEVLSTTAVFAGSVVESFPFIEVAWFERGLETRDRFAQALSRHVRETGVAEIEVAFKTYREDSYYLNGERCFE</sequence>
<reference evidence="1 2" key="1">
    <citation type="submission" date="2018-10" db="EMBL/GenBank/DDBJ databases">
        <title>Phylogenomics of Brevibacillus.</title>
        <authorList>
            <person name="Dunlap C."/>
        </authorList>
    </citation>
    <scope>NUCLEOTIDE SEQUENCE [LARGE SCALE GENOMIC DNA]</scope>
    <source>
        <strain evidence="1 2">JCM 15716</strain>
    </source>
</reference>
<keyword evidence="2" id="KW-1185">Reference proteome</keyword>
<dbReference type="AlphaFoldDB" id="A0A3M8DW34"/>
<dbReference type="RefSeq" id="WP_122916032.1">
    <property type="nucleotide sequence ID" value="NZ_RHHQ01000003.1"/>
</dbReference>